<dbReference type="GO" id="GO:0003723">
    <property type="term" value="F:RNA binding"/>
    <property type="evidence" value="ECO:0007669"/>
    <property type="project" value="InterPro"/>
</dbReference>
<dbReference type="PANTHER" id="PTHR13718">
    <property type="entry name" value="RIBOSOMAL S SUBUNIT"/>
    <property type="match status" value="1"/>
</dbReference>
<evidence type="ECO:0000256" key="5">
    <source>
        <dbReference type="ARBA" id="ARBA00035407"/>
    </source>
</evidence>
<reference evidence="7 8" key="1">
    <citation type="journal article" date="2019" name="PLoS ONE">
        <title>Genomic analyses reveal an absence of contemporary introgressive admixture between fin whales and blue whales, despite known hybrids.</title>
        <authorList>
            <person name="Westbury M.V."/>
            <person name="Petersen B."/>
            <person name="Lorenzen E.D."/>
        </authorList>
    </citation>
    <scope>NUCLEOTIDE SEQUENCE [LARGE SCALE GENOMIC DNA]</scope>
    <source>
        <strain evidence="7">FinWhale-01</strain>
    </source>
</reference>
<dbReference type="InterPro" id="IPR000851">
    <property type="entry name" value="Ribosomal_uS5"/>
</dbReference>
<dbReference type="Pfam" id="PF03719">
    <property type="entry name" value="Ribosomal_S5_C"/>
    <property type="match status" value="1"/>
</dbReference>
<dbReference type="InterPro" id="IPR020568">
    <property type="entry name" value="Ribosomal_Su5_D2-typ_SF"/>
</dbReference>
<dbReference type="OrthoDB" id="10253125at2759"/>
<sequence length="295" mass="32676">DKDQIDIVKKKAFALEGEIVMNQSVNKLIKIVFTLVVTESYWGNKIGKPHTVPCKVAGRCGSVLVRLIPAPRGTGIVSAPVPKKLLVMAGIDDCYTSARGSTATLGNFAKATFDTISKTFSYLTPDLWKETLVELKFEASLGKELITSKTKHYGFSTASFSTLSKIFGHTIKTGGKQHMALLTGAKSKLTNPGGEETYHCEFKFAQGHRITHQKFVIANATKHSTIYLPIFCVINICENLKHLHDAYVQKKGLCKHKHQEATTHNYAHAATRTHFTGQEKFINYTLKNTAMCKEL</sequence>
<dbReference type="EMBL" id="SGJD01005258">
    <property type="protein sequence ID" value="KAB0390596.1"/>
    <property type="molecule type" value="Genomic_DNA"/>
</dbReference>
<dbReference type="GO" id="GO:0022627">
    <property type="term" value="C:cytosolic small ribosomal subunit"/>
    <property type="evidence" value="ECO:0007669"/>
    <property type="project" value="TreeGrafter"/>
</dbReference>
<organism evidence="7 8">
    <name type="scientific">Balaenoptera physalus</name>
    <name type="common">Fin whale</name>
    <name type="synonym">Balaena physalus</name>
    <dbReference type="NCBI Taxonomy" id="9770"/>
    <lineage>
        <taxon>Eukaryota</taxon>
        <taxon>Metazoa</taxon>
        <taxon>Chordata</taxon>
        <taxon>Craniata</taxon>
        <taxon>Vertebrata</taxon>
        <taxon>Euteleostomi</taxon>
        <taxon>Mammalia</taxon>
        <taxon>Eutheria</taxon>
        <taxon>Laurasiatheria</taxon>
        <taxon>Artiodactyla</taxon>
        <taxon>Whippomorpha</taxon>
        <taxon>Cetacea</taxon>
        <taxon>Mysticeti</taxon>
        <taxon>Balaenopteridae</taxon>
        <taxon>Balaenoptera</taxon>
    </lineage>
</organism>
<evidence type="ECO:0000256" key="4">
    <source>
        <dbReference type="ARBA" id="ARBA00035255"/>
    </source>
</evidence>
<dbReference type="GO" id="GO:0006412">
    <property type="term" value="P:translation"/>
    <property type="evidence" value="ECO:0007669"/>
    <property type="project" value="InterPro"/>
</dbReference>
<evidence type="ECO:0000256" key="1">
    <source>
        <dbReference type="ARBA" id="ARBA00008945"/>
    </source>
</evidence>
<proteinExistence type="inferred from homology"/>
<evidence type="ECO:0000313" key="7">
    <source>
        <dbReference type="EMBL" id="KAB0390596.1"/>
    </source>
</evidence>
<feature type="non-terminal residue" evidence="7">
    <location>
        <position position="1"/>
    </location>
</feature>
<feature type="domain" description="Small ribosomal subunit protein uS5 C-terminal" evidence="6">
    <location>
        <begin position="58"/>
        <end position="130"/>
    </location>
</feature>
<protein>
    <recommendedName>
        <fullName evidence="4">Small ribosomal subunit protein uS5</fullName>
    </recommendedName>
    <alternativeName>
        <fullName evidence="5">40S ribosomal protein S2</fullName>
    </alternativeName>
</protein>
<dbReference type="Proteomes" id="UP000437017">
    <property type="component" value="Unassembled WGS sequence"/>
</dbReference>
<dbReference type="FunFam" id="3.30.230.10:FF:000004">
    <property type="entry name" value="40S ribosomal protein S2"/>
    <property type="match status" value="1"/>
</dbReference>
<dbReference type="PANTHER" id="PTHR13718:SF4">
    <property type="entry name" value="40S RIBOSOMAL PROTEIN S2"/>
    <property type="match status" value="1"/>
</dbReference>
<keyword evidence="2" id="KW-0689">Ribosomal protein</keyword>
<keyword evidence="3" id="KW-0687">Ribonucleoprotein</keyword>
<dbReference type="GO" id="GO:0003735">
    <property type="term" value="F:structural constituent of ribosome"/>
    <property type="evidence" value="ECO:0007669"/>
    <property type="project" value="InterPro"/>
</dbReference>
<accession>A0A643BRI6</accession>
<keyword evidence="8" id="KW-1185">Reference proteome</keyword>
<evidence type="ECO:0000256" key="3">
    <source>
        <dbReference type="ARBA" id="ARBA00023274"/>
    </source>
</evidence>
<dbReference type="Gene3D" id="3.30.230.10">
    <property type="match status" value="1"/>
</dbReference>
<evidence type="ECO:0000259" key="6">
    <source>
        <dbReference type="Pfam" id="PF03719"/>
    </source>
</evidence>
<evidence type="ECO:0000256" key="2">
    <source>
        <dbReference type="ARBA" id="ARBA00022980"/>
    </source>
</evidence>
<comment type="similarity">
    <text evidence="1">Belongs to the universal ribosomal protein uS5 family.</text>
</comment>
<dbReference type="AlphaFoldDB" id="A0A643BRI6"/>
<dbReference type="SUPFAM" id="SSF54211">
    <property type="entry name" value="Ribosomal protein S5 domain 2-like"/>
    <property type="match status" value="1"/>
</dbReference>
<dbReference type="InterPro" id="IPR005324">
    <property type="entry name" value="Ribosomal_uS5_C"/>
</dbReference>
<dbReference type="InterPro" id="IPR014721">
    <property type="entry name" value="Ribsml_uS5_D2-typ_fold_subgr"/>
</dbReference>
<gene>
    <name evidence="7" type="ORF">E2I00_005503</name>
</gene>
<name>A0A643BRI6_BALPH</name>
<comment type="caution">
    <text evidence="7">The sequence shown here is derived from an EMBL/GenBank/DDBJ whole genome shotgun (WGS) entry which is preliminary data.</text>
</comment>
<evidence type="ECO:0000313" key="8">
    <source>
        <dbReference type="Proteomes" id="UP000437017"/>
    </source>
</evidence>